<organism evidence="2 3">
    <name type="scientific">Paenibacillus profundus</name>
    <dbReference type="NCBI Taxonomy" id="1173085"/>
    <lineage>
        <taxon>Bacteria</taxon>
        <taxon>Bacillati</taxon>
        <taxon>Bacillota</taxon>
        <taxon>Bacilli</taxon>
        <taxon>Bacillales</taxon>
        <taxon>Paenibacillaceae</taxon>
        <taxon>Paenibacillus</taxon>
    </lineage>
</organism>
<dbReference type="Gene3D" id="3.40.30.10">
    <property type="entry name" value="Glutaredoxin"/>
    <property type="match status" value="1"/>
</dbReference>
<evidence type="ECO:0000313" key="2">
    <source>
        <dbReference type="EMBL" id="MCE5172085.1"/>
    </source>
</evidence>
<dbReference type="Proteomes" id="UP001199916">
    <property type="component" value="Unassembled WGS sequence"/>
</dbReference>
<evidence type="ECO:0000259" key="1">
    <source>
        <dbReference type="Pfam" id="PF00085"/>
    </source>
</evidence>
<name>A0ABS8YJL3_9BACL</name>
<dbReference type="CDD" id="cd02947">
    <property type="entry name" value="TRX_family"/>
    <property type="match status" value="1"/>
</dbReference>
<dbReference type="RefSeq" id="WP_233698372.1">
    <property type="nucleotide sequence ID" value="NZ_JAJNBZ010000024.1"/>
</dbReference>
<sequence length="117" mass="13391">MITLSAAECRQLLWDDRGKHPNELWDALYVHSPFCGTCQLAERMLTIVEQTCPQLTIASVHIQFVPDLVHTFQIESVPCLLIWERENADASKEPRKIYAFHSVSYLYEQLRGGEADG</sequence>
<reference evidence="2 3" key="1">
    <citation type="submission" date="2021-11" db="EMBL/GenBank/DDBJ databases">
        <title>Draft genome sequence of Paenibacillus profundus YoMME, a new Gram-positive bacteria with exoelectrogenic properties.</title>
        <authorList>
            <person name="Hubenova Y."/>
            <person name="Hubenova E."/>
            <person name="Manasiev Y."/>
            <person name="Peykov S."/>
            <person name="Mitov M."/>
        </authorList>
    </citation>
    <scope>NUCLEOTIDE SEQUENCE [LARGE SCALE GENOMIC DNA]</scope>
    <source>
        <strain evidence="2 3">YoMME</strain>
    </source>
</reference>
<dbReference type="Pfam" id="PF00085">
    <property type="entry name" value="Thioredoxin"/>
    <property type="match status" value="1"/>
</dbReference>
<gene>
    <name evidence="2" type="ORF">LQV63_22650</name>
</gene>
<keyword evidence="3" id="KW-1185">Reference proteome</keyword>
<dbReference type="InterPro" id="IPR036249">
    <property type="entry name" value="Thioredoxin-like_sf"/>
</dbReference>
<feature type="domain" description="Thioredoxin" evidence="1">
    <location>
        <begin position="31"/>
        <end position="89"/>
    </location>
</feature>
<dbReference type="EMBL" id="JAJNBZ010000024">
    <property type="protein sequence ID" value="MCE5172085.1"/>
    <property type="molecule type" value="Genomic_DNA"/>
</dbReference>
<dbReference type="InterPro" id="IPR013766">
    <property type="entry name" value="Thioredoxin_domain"/>
</dbReference>
<comment type="caution">
    <text evidence="2">The sequence shown here is derived from an EMBL/GenBank/DDBJ whole genome shotgun (WGS) entry which is preliminary data.</text>
</comment>
<proteinExistence type="predicted"/>
<protein>
    <submittedName>
        <fullName evidence="2">Thioredoxin family protein</fullName>
    </submittedName>
</protein>
<evidence type="ECO:0000313" key="3">
    <source>
        <dbReference type="Proteomes" id="UP001199916"/>
    </source>
</evidence>
<accession>A0ABS8YJL3</accession>
<dbReference type="SUPFAM" id="SSF52833">
    <property type="entry name" value="Thioredoxin-like"/>
    <property type="match status" value="1"/>
</dbReference>